<dbReference type="GeneID" id="5971492"/>
<dbReference type="InParanoid" id="Q0UVL4"/>
<accession>Q0UVL4</accession>
<dbReference type="EMBL" id="CH445330">
    <property type="protein sequence ID" value="EAT87960.1"/>
    <property type="molecule type" value="Genomic_DNA"/>
</dbReference>
<evidence type="ECO:0000313" key="1">
    <source>
        <dbReference type="EMBL" id="EAT87960.1"/>
    </source>
</evidence>
<gene>
    <name evidence="1" type="ORF">SNOG_04200</name>
</gene>
<dbReference type="AlphaFoldDB" id="Q0UVL4"/>
<dbReference type="RefSeq" id="XP_001794624.1">
    <property type="nucleotide sequence ID" value="XM_001794572.1"/>
</dbReference>
<dbReference type="Proteomes" id="UP000001055">
    <property type="component" value="Unassembled WGS sequence"/>
</dbReference>
<proteinExistence type="predicted"/>
<organism evidence="1 2">
    <name type="scientific">Phaeosphaeria nodorum (strain SN15 / ATCC MYA-4574 / FGSC 10173)</name>
    <name type="common">Glume blotch fungus</name>
    <name type="synonym">Parastagonospora nodorum</name>
    <dbReference type="NCBI Taxonomy" id="321614"/>
    <lineage>
        <taxon>Eukaryota</taxon>
        <taxon>Fungi</taxon>
        <taxon>Dikarya</taxon>
        <taxon>Ascomycota</taxon>
        <taxon>Pezizomycotina</taxon>
        <taxon>Dothideomycetes</taxon>
        <taxon>Pleosporomycetidae</taxon>
        <taxon>Pleosporales</taxon>
        <taxon>Pleosporineae</taxon>
        <taxon>Phaeosphaeriaceae</taxon>
        <taxon>Parastagonospora</taxon>
    </lineage>
</organism>
<protein>
    <submittedName>
        <fullName evidence="1">Uncharacterized protein</fullName>
    </submittedName>
</protein>
<reference evidence="2" key="1">
    <citation type="journal article" date="2007" name="Plant Cell">
        <title>Dothideomycete-plant interactions illuminated by genome sequencing and EST analysis of the wheat pathogen Stagonospora nodorum.</title>
        <authorList>
            <person name="Hane J.K."/>
            <person name="Lowe R.G."/>
            <person name="Solomon P.S."/>
            <person name="Tan K.C."/>
            <person name="Schoch C.L."/>
            <person name="Spatafora J.W."/>
            <person name="Crous P.W."/>
            <person name="Kodira C."/>
            <person name="Birren B.W."/>
            <person name="Galagan J.E."/>
            <person name="Torriani S.F."/>
            <person name="McDonald B.A."/>
            <person name="Oliver R.P."/>
        </authorList>
    </citation>
    <scope>NUCLEOTIDE SEQUENCE [LARGE SCALE GENOMIC DNA]</scope>
    <source>
        <strain evidence="2">SN15 / ATCC MYA-4574 / FGSC 10173</strain>
    </source>
</reference>
<dbReference type="KEGG" id="pno:SNOG_04200"/>
<name>Q0UVL4_PHANO</name>
<sequence length="48" mass="5286">MIARTNRLVASSYPYDNASYSLADENCSYYNVSLMLGQIAFKSCAAIV</sequence>
<dbReference type="HOGENOM" id="CLU_3160192_0_0_1"/>
<evidence type="ECO:0000313" key="2">
    <source>
        <dbReference type="Proteomes" id="UP000001055"/>
    </source>
</evidence>